<dbReference type="InterPro" id="IPR011764">
    <property type="entry name" value="Biotin_carboxylation_dom"/>
</dbReference>
<dbReference type="SUPFAM" id="SSF51246">
    <property type="entry name" value="Rudiment single hybrid motif"/>
    <property type="match status" value="1"/>
</dbReference>
<dbReference type="Pfam" id="PF00364">
    <property type="entry name" value="Biotin_lipoyl"/>
    <property type="match status" value="1"/>
</dbReference>
<reference evidence="11 12" key="1">
    <citation type="journal article" date="2023" name="IScience">
        <title>Expanded male sex-determining region conserved during the evolution of homothallism in the green alga Volvox.</title>
        <authorList>
            <person name="Yamamoto K."/>
            <person name="Matsuzaki R."/>
            <person name="Mahakham W."/>
            <person name="Heman W."/>
            <person name="Sekimoto H."/>
            <person name="Kawachi M."/>
            <person name="Minakuchi Y."/>
            <person name="Toyoda A."/>
            <person name="Nozaki H."/>
        </authorList>
    </citation>
    <scope>NUCLEOTIDE SEQUENCE [LARGE SCALE GENOMIC DNA]</scope>
    <source>
        <strain evidence="11 12">NIES-4468</strain>
    </source>
</reference>
<name>A0ABQ5S0K9_9CHLO</name>
<evidence type="ECO:0000256" key="6">
    <source>
        <dbReference type="PROSITE-ProRule" id="PRU00409"/>
    </source>
</evidence>
<evidence type="ECO:0000313" key="12">
    <source>
        <dbReference type="Proteomes" id="UP001165090"/>
    </source>
</evidence>
<comment type="cofactor">
    <cofactor evidence="1">
        <name>biotin</name>
        <dbReference type="ChEBI" id="CHEBI:57586"/>
    </cofactor>
</comment>
<dbReference type="EMBL" id="BSDZ01000014">
    <property type="protein sequence ID" value="GLI62959.1"/>
    <property type="molecule type" value="Genomic_DNA"/>
</dbReference>
<protein>
    <submittedName>
        <fullName evidence="11">Uncharacterized protein</fullName>
    </submittedName>
</protein>
<dbReference type="SUPFAM" id="SSF52440">
    <property type="entry name" value="PreATP-grasp domain"/>
    <property type="match status" value="1"/>
</dbReference>
<evidence type="ECO:0000256" key="2">
    <source>
        <dbReference type="ARBA" id="ARBA00022598"/>
    </source>
</evidence>
<keyword evidence="3 6" id="KW-0547">Nucleotide-binding</keyword>
<dbReference type="SUPFAM" id="SSF56059">
    <property type="entry name" value="Glutathione synthetase ATP-binding domain-like"/>
    <property type="match status" value="1"/>
</dbReference>
<evidence type="ECO:0000259" key="10">
    <source>
        <dbReference type="PROSITE" id="PS50979"/>
    </source>
</evidence>
<dbReference type="PROSITE" id="PS50979">
    <property type="entry name" value="BC"/>
    <property type="match status" value="1"/>
</dbReference>
<dbReference type="InterPro" id="IPR005482">
    <property type="entry name" value="Biotin_COase_C"/>
</dbReference>
<evidence type="ECO:0000256" key="3">
    <source>
        <dbReference type="ARBA" id="ARBA00022741"/>
    </source>
</evidence>
<dbReference type="PROSITE" id="PS00867">
    <property type="entry name" value="CPSASE_2"/>
    <property type="match status" value="1"/>
</dbReference>
<evidence type="ECO:0000259" key="9">
    <source>
        <dbReference type="PROSITE" id="PS50975"/>
    </source>
</evidence>
<dbReference type="InterPro" id="IPR000089">
    <property type="entry name" value="Biotin_lipoyl"/>
</dbReference>
<evidence type="ECO:0000256" key="1">
    <source>
        <dbReference type="ARBA" id="ARBA00001953"/>
    </source>
</evidence>
<feature type="domain" description="Biotin carboxylation" evidence="10">
    <location>
        <begin position="62"/>
        <end position="516"/>
    </location>
</feature>
<dbReference type="Gene3D" id="3.30.470.20">
    <property type="entry name" value="ATP-grasp fold, B domain"/>
    <property type="match status" value="1"/>
</dbReference>
<organism evidence="11 12">
    <name type="scientific">Volvox africanus</name>
    <dbReference type="NCBI Taxonomy" id="51714"/>
    <lineage>
        <taxon>Eukaryota</taxon>
        <taxon>Viridiplantae</taxon>
        <taxon>Chlorophyta</taxon>
        <taxon>core chlorophytes</taxon>
        <taxon>Chlorophyceae</taxon>
        <taxon>CS clade</taxon>
        <taxon>Chlamydomonadales</taxon>
        <taxon>Volvocaceae</taxon>
        <taxon>Volvox</taxon>
    </lineage>
</organism>
<feature type="domain" description="Lipoyl-binding" evidence="8">
    <location>
        <begin position="721"/>
        <end position="799"/>
    </location>
</feature>
<dbReference type="PANTHER" id="PTHR18866">
    <property type="entry name" value="CARBOXYLASE:PYRUVATE/ACETYL-COA/PROPIONYL-COA CARBOXYLASE"/>
    <property type="match status" value="1"/>
</dbReference>
<feature type="domain" description="ATP-grasp" evidence="9">
    <location>
        <begin position="181"/>
        <end position="381"/>
    </location>
</feature>
<sequence length="826" mass="87384">MQSGQGVHWLLNVSLGCRSSSACRVQCRVPGVTVARAGCCLAAFLAQSPRAQMSTSPKGAPAINKLLVANRGEIACRVLTTARKLGIASVAVFSEADRLAKHVNLADESYCIGGAAARDSYLRSDAILEVARRTGADAVHPGYGFLSENAAFAEACAAAGVAFVGPPAAAIRAMGDKSTAKGIMQAAGVPVVPGYHGEDQSEERLVSEGERVGFPLLVKAVSGGGGKGMKLAAGPGDLLAAIRSARREALASFNDDRLLLERYIQRPRHVEVQVFADRHGGAVYLFDRDCSVQRRHQKIIEEAPAPGLPQQFHIHIGEAAVRAARAVGYVNAGTVEFILDTDSPSLEFYFMEMNTRLQVEHPVSEAITGQDFVEWQLRVAAGLPLPLTQQQLTVRGHAFEARIYAESPRNNFLPGAGTVRRWRTPAEAVAFHNAAMRVDSGVQEGDTVGTFYDPMIAKLVVHGPDRPTALTALVEGLRNTQVAGLPTNVPFLIRLATHPAFASAGAVPQTSDLNTAFLTKHAEELLAPQHLPPEAFALAAVARHLLSVRRQSEAEAAEGLRAKLGPWALGDSKRLWHEHCRTYVVRHPEGGEGAQRRATLVVEGGGNFRVRSEVVNEDGVAAAGRGAPPHRPARRSSGHGTPNESTPPTPTPPEVSVRNTQLVGEDTLTAEIGGRKCTAQVLMYGSGSGGAGVPVEQALDVWLDGDHYHFTWSEPIWSRKAGGMGAAAAGGAVAAPMPGRVVAVLAAEGTAVKAGGPLVALEAMKMEHIVLATSDGVVEQVLVSPGMQVAQGQVMAVVTAEKKATGQGREDKEQNYSDSSSSRSRH</sequence>
<dbReference type="InterPro" id="IPR011054">
    <property type="entry name" value="Rudment_hybrid_motif"/>
</dbReference>
<proteinExistence type="predicted"/>
<dbReference type="Gene3D" id="2.40.50.100">
    <property type="match status" value="1"/>
</dbReference>
<dbReference type="InterPro" id="IPR016185">
    <property type="entry name" value="PreATP-grasp_dom_sf"/>
</dbReference>
<keyword evidence="4 6" id="KW-0067">ATP-binding</keyword>
<dbReference type="Proteomes" id="UP001165090">
    <property type="component" value="Unassembled WGS sequence"/>
</dbReference>
<evidence type="ECO:0000256" key="4">
    <source>
        <dbReference type="ARBA" id="ARBA00022840"/>
    </source>
</evidence>
<dbReference type="SMART" id="SM00878">
    <property type="entry name" value="Biotin_carb_C"/>
    <property type="match status" value="1"/>
</dbReference>
<dbReference type="Pfam" id="PF02785">
    <property type="entry name" value="Biotin_carb_C"/>
    <property type="match status" value="1"/>
</dbReference>
<keyword evidence="12" id="KW-1185">Reference proteome</keyword>
<dbReference type="InterPro" id="IPR005479">
    <property type="entry name" value="CPAse_ATP-bd"/>
</dbReference>
<comment type="caution">
    <text evidence="11">The sequence shown here is derived from an EMBL/GenBank/DDBJ whole genome shotgun (WGS) entry which is preliminary data.</text>
</comment>
<accession>A0ABQ5S0K9</accession>
<dbReference type="InterPro" id="IPR050856">
    <property type="entry name" value="Biotin_carboxylase_complex"/>
</dbReference>
<dbReference type="PANTHER" id="PTHR18866:SF33">
    <property type="entry name" value="METHYLCROTONOYL-COA CARBOXYLASE SUBUNIT ALPHA, MITOCHONDRIAL-RELATED"/>
    <property type="match status" value="1"/>
</dbReference>
<dbReference type="InterPro" id="IPR011053">
    <property type="entry name" value="Single_hybrid_motif"/>
</dbReference>
<dbReference type="PROSITE" id="PS50975">
    <property type="entry name" value="ATP_GRASP"/>
    <property type="match status" value="1"/>
</dbReference>
<evidence type="ECO:0000259" key="8">
    <source>
        <dbReference type="PROSITE" id="PS50968"/>
    </source>
</evidence>
<evidence type="ECO:0000256" key="7">
    <source>
        <dbReference type="SAM" id="MobiDB-lite"/>
    </source>
</evidence>
<evidence type="ECO:0000313" key="11">
    <source>
        <dbReference type="EMBL" id="GLI62959.1"/>
    </source>
</evidence>
<gene>
    <name evidence="11" type="ORF">VaNZ11_005815</name>
</gene>
<dbReference type="InterPro" id="IPR011761">
    <property type="entry name" value="ATP-grasp"/>
</dbReference>
<dbReference type="CDD" id="cd06850">
    <property type="entry name" value="biotinyl_domain"/>
    <property type="match status" value="1"/>
</dbReference>
<feature type="region of interest" description="Disordered" evidence="7">
    <location>
        <begin position="619"/>
        <end position="657"/>
    </location>
</feature>
<feature type="compositionally biased region" description="Low complexity" evidence="7">
    <location>
        <begin position="817"/>
        <end position="826"/>
    </location>
</feature>
<dbReference type="InterPro" id="IPR005481">
    <property type="entry name" value="BC-like_N"/>
</dbReference>
<dbReference type="PROSITE" id="PS50968">
    <property type="entry name" value="BIOTINYL_LIPOYL"/>
    <property type="match status" value="1"/>
</dbReference>
<dbReference type="Pfam" id="PF02786">
    <property type="entry name" value="CPSase_L_D2"/>
    <property type="match status" value="1"/>
</dbReference>
<evidence type="ECO:0000256" key="5">
    <source>
        <dbReference type="ARBA" id="ARBA00023267"/>
    </source>
</evidence>
<feature type="compositionally biased region" description="Basic and acidic residues" evidence="7">
    <location>
        <begin position="801"/>
        <end position="815"/>
    </location>
</feature>
<feature type="region of interest" description="Disordered" evidence="7">
    <location>
        <begin position="801"/>
        <end position="826"/>
    </location>
</feature>
<keyword evidence="5" id="KW-0092">Biotin</keyword>
<keyword evidence="2" id="KW-0436">Ligase</keyword>
<dbReference type="Pfam" id="PF00289">
    <property type="entry name" value="Biotin_carb_N"/>
    <property type="match status" value="1"/>
</dbReference>
<dbReference type="SUPFAM" id="SSF51230">
    <property type="entry name" value="Single hybrid motif"/>
    <property type="match status" value="1"/>
</dbReference>